<proteinExistence type="predicted"/>
<dbReference type="Gene3D" id="2.60.40.10">
    <property type="entry name" value="Immunoglobulins"/>
    <property type="match status" value="2"/>
</dbReference>
<reference evidence="1" key="1">
    <citation type="submission" date="2020-11" db="EMBL/GenBank/DDBJ databases">
        <title>Bacterial whole genome sequence for Panacibacter sp. DH6.</title>
        <authorList>
            <person name="Le V."/>
            <person name="Ko S."/>
            <person name="Ahn C.-Y."/>
            <person name="Oh H.-M."/>
        </authorList>
    </citation>
    <scope>NUCLEOTIDE SEQUENCE</scope>
    <source>
        <strain evidence="1">DH6</strain>
    </source>
</reference>
<dbReference type="EMBL" id="JADWYR010000002">
    <property type="protein sequence ID" value="MBG9377485.1"/>
    <property type="molecule type" value="Genomic_DNA"/>
</dbReference>
<dbReference type="RefSeq" id="WP_196991566.1">
    <property type="nucleotide sequence ID" value="NZ_JADWYR010000002.1"/>
</dbReference>
<accession>A0A931GWD0</accession>
<dbReference type="Proteomes" id="UP000628448">
    <property type="component" value="Unassembled WGS sequence"/>
</dbReference>
<sequence length="425" mass="45126">MLSTNASAKLPSLPSGWTNTGENIGAAAGNDGLPDGTLAIPLLINTVSNANFGIVNCAALATASPVVTATSSTGVYCAQSGSSPILLNASATGGLSPYTYAWAGSGLSNPATQNTSAVPTTTGSYTVTVTDAVGCKGSAFTNVIYDNIVPSISWSCGDNPAWLRLMENNGASWFWTTTSGGRFYTSTTYSTTDDSPVSNLKMPYIKNTGQYTVQITSANGCIVSGSITVGATPASCNIVLEDNNIDLHALWAGNSVLLKWNTPITNVTAFTLQRSTDAVSFTNIANIEPNEFLTYSYTDVTLPEPCTNIWYRVKTTDIYGKEVMGKTAHVTCKHLQESSILVTPNPVTNGQFTLNYKIPVQGTIHYNIYNMNGRLLLTGTFENAGSNEPGSKTIVLPPGERQGVYFITMYNAQWMSKPVKILALK</sequence>
<evidence type="ECO:0000313" key="1">
    <source>
        <dbReference type="EMBL" id="MBG9377485.1"/>
    </source>
</evidence>
<name>A0A931GWD0_9BACT</name>
<dbReference type="InterPro" id="IPR026444">
    <property type="entry name" value="Secre_tail"/>
</dbReference>
<protein>
    <submittedName>
        <fullName evidence="1">T9SS type A sorting domain-containing protein</fullName>
    </submittedName>
</protein>
<evidence type="ECO:0000313" key="2">
    <source>
        <dbReference type="Proteomes" id="UP000628448"/>
    </source>
</evidence>
<dbReference type="InterPro" id="IPR013783">
    <property type="entry name" value="Ig-like_fold"/>
</dbReference>
<dbReference type="AlphaFoldDB" id="A0A931GWD0"/>
<keyword evidence="2" id="KW-1185">Reference proteome</keyword>
<gene>
    <name evidence="1" type="ORF">I5907_14670</name>
</gene>
<comment type="caution">
    <text evidence="1">The sequence shown here is derived from an EMBL/GenBank/DDBJ whole genome shotgun (WGS) entry which is preliminary data.</text>
</comment>
<dbReference type="NCBIfam" id="TIGR04183">
    <property type="entry name" value="Por_Secre_tail"/>
    <property type="match status" value="1"/>
</dbReference>
<organism evidence="1 2">
    <name type="scientific">Panacibacter microcysteis</name>
    <dbReference type="NCBI Taxonomy" id="2793269"/>
    <lineage>
        <taxon>Bacteria</taxon>
        <taxon>Pseudomonadati</taxon>
        <taxon>Bacteroidota</taxon>
        <taxon>Chitinophagia</taxon>
        <taxon>Chitinophagales</taxon>
        <taxon>Chitinophagaceae</taxon>
        <taxon>Panacibacter</taxon>
    </lineage>
</organism>